<evidence type="ECO:0000313" key="3">
    <source>
        <dbReference type="Proteomes" id="UP000428260"/>
    </source>
</evidence>
<dbReference type="PROSITE" id="PS51257">
    <property type="entry name" value="PROKAR_LIPOPROTEIN"/>
    <property type="match status" value="1"/>
</dbReference>
<dbReference type="InterPro" id="IPR011044">
    <property type="entry name" value="Quino_amine_DH_bsu"/>
</dbReference>
<feature type="signal peptide" evidence="1">
    <location>
        <begin position="1"/>
        <end position="21"/>
    </location>
</feature>
<dbReference type="RefSeq" id="WP_158870412.1">
    <property type="nucleotide sequence ID" value="NZ_CP046401.1"/>
</dbReference>
<gene>
    <name evidence="2" type="ORF">GM418_25990</name>
</gene>
<dbReference type="SUPFAM" id="SSF50969">
    <property type="entry name" value="YVTN repeat-like/Quinoprotein amine dehydrogenase"/>
    <property type="match status" value="1"/>
</dbReference>
<dbReference type="Pfam" id="PF17170">
    <property type="entry name" value="DUF5128"/>
    <property type="match status" value="1"/>
</dbReference>
<sequence>MKLTIALLFLLSLLISCKNNEQKTEAVDLYTVDLRDDPNIKSPLKLSSIVSDLTYVRLESNSKTIIAPGNRIFVLDSFVINTGFGKISVFDRNTGKFIREIGKIGRGPNEYQSARHNVHKDSSRGIVINTSGGRYSLLEFNINGQVVGRVETDPRTTYVTCLNGKNYAAFFANNSGDSPLRIRIYDQEKSVIASEFPNYQKAIKTSSHRRLGYEGWFYYFNNNLFFKEYLNDTIFQISENTLSPRFVFNSGEFSPSYEQREIFKTWEYHQLYYIMEAENQLFFELSFKKRKYYGYLDKTTRQSYLSNISGQVVSGFQNDVDNFLMFCPKSLNDNNELVGFTEAREVLKWFKENPEAASKLPLELQKLSDMEDYDNPVVVIAKLKE</sequence>
<dbReference type="KEGG" id="mcos:GM418_25990"/>
<keyword evidence="3" id="KW-1185">Reference proteome</keyword>
<proteinExistence type="predicted"/>
<reference evidence="2 3" key="1">
    <citation type="submission" date="2019-11" db="EMBL/GenBank/DDBJ databases">
        <authorList>
            <person name="Zheng R.K."/>
            <person name="Sun C.M."/>
        </authorList>
    </citation>
    <scope>NUCLEOTIDE SEQUENCE [LARGE SCALE GENOMIC DNA]</scope>
    <source>
        <strain evidence="2 3">WC007</strain>
    </source>
</reference>
<protein>
    <submittedName>
        <fullName evidence="2">6-bladed beta-propeller</fullName>
    </submittedName>
</protein>
<dbReference type="Proteomes" id="UP000428260">
    <property type="component" value="Chromosome"/>
</dbReference>
<evidence type="ECO:0000256" key="1">
    <source>
        <dbReference type="SAM" id="SignalP"/>
    </source>
</evidence>
<keyword evidence="1" id="KW-0732">Signal</keyword>
<organism evidence="2 3">
    <name type="scientific">Maribellus comscasis</name>
    <dbReference type="NCBI Taxonomy" id="2681766"/>
    <lineage>
        <taxon>Bacteria</taxon>
        <taxon>Pseudomonadati</taxon>
        <taxon>Bacteroidota</taxon>
        <taxon>Bacteroidia</taxon>
        <taxon>Marinilabiliales</taxon>
        <taxon>Prolixibacteraceae</taxon>
        <taxon>Maribellus</taxon>
    </lineage>
</organism>
<evidence type="ECO:0000313" key="2">
    <source>
        <dbReference type="EMBL" id="QGY46987.1"/>
    </source>
</evidence>
<name>A0A6I6K365_9BACT</name>
<feature type="chain" id="PRO_5026089225" evidence="1">
    <location>
        <begin position="22"/>
        <end position="385"/>
    </location>
</feature>
<dbReference type="EMBL" id="CP046401">
    <property type="protein sequence ID" value="QGY46987.1"/>
    <property type="molecule type" value="Genomic_DNA"/>
</dbReference>
<dbReference type="AlphaFoldDB" id="A0A6I6K365"/>
<accession>A0A6I6K365</accession>